<evidence type="ECO:0000256" key="7">
    <source>
        <dbReference type="ARBA" id="ARBA00022840"/>
    </source>
</evidence>
<comment type="catalytic activity">
    <reaction evidence="13">
        <text>pyridoxal + ATP = pyridoxal 5'-phosphate + ADP + H(+)</text>
        <dbReference type="Rhea" id="RHEA:10224"/>
        <dbReference type="ChEBI" id="CHEBI:15378"/>
        <dbReference type="ChEBI" id="CHEBI:17310"/>
        <dbReference type="ChEBI" id="CHEBI:30616"/>
        <dbReference type="ChEBI" id="CHEBI:456216"/>
        <dbReference type="ChEBI" id="CHEBI:597326"/>
        <dbReference type="EC" id="2.7.1.35"/>
    </reaction>
</comment>
<evidence type="ECO:0000256" key="13">
    <source>
        <dbReference type="ARBA" id="ARBA00049293"/>
    </source>
</evidence>
<dbReference type="PANTHER" id="PTHR20858:SF19">
    <property type="entry name" value="PYRIDOXINE KINASE"/>
    <property type="match status" value="1"/>
</dbReference>
<dbReference type="InterPro" id="IPR013749">
    <property type="entry name" value="PM/HMP-P_kinase-1"/>
</dbReference>
<protein>
    <recommendedName>
        <fullName evidence="2">pyridoxal kinase</fullName>
        <ecNumber evidence="2">2.7.1.35</ecNumber>
    </recommendedName>
    <alternativeName>
        <fullName evidence="10">PN/PL/PM kinase</fullName>
    </alternativeName>
    <alternativeName>
        <fullName evidence="11">Pyridoxal kinase</fullName>
    </alternativeName>
    <alternativeName>
        <fullName evidence="9">Pyridoxamine kinase</fullName>
    </alternativeName>
    <alternativeName>
        <fullName evidence="12">Vitamin B6 kinase</fullName>
    </alternativeName>
</protein>
<dbReference type="GeneID" id="94545774"/>
<dbReference type="GO" id="GO:0008902">
    <property type="term" value="F:hydroxymethylpyrimidine kinase activity"/>
    <property type="evidence" value="ECO:0007669"/>
    <property type="project" value="TreeGrafter"/>
</dbReference>
<keyword evidence="15" id="KW-1185">Reference proteome</keyword>
<dbReference type="InterPro" id="IPR004399">
    <property type="entry name" value="HMP/HMP-P_kinase_dom"/>
</dbReference>
<evidence type="ECO:0000256" key="5">
    <source>
        <dbReference type="ARBA" id="ARBA00022741"/>
    </source>
</evidence>
<accession>A0A288QM22</accession>
<evidence type="ECO:0000256" key="10">
    <source>
        <dbReference type="ARBA" id="ARBA00042348"/>
    </source>
</evidence>
<dbReference type="GO" id="GO:0005829">
    <property type="term" value="C:cytosol"/>
    <property type="evidence" value="ECO:0007669"/>
    <property type="project" value="TreeGrafter"/>
</dbReference>
<dbReference type="EC" id="2.7.1.35" evidence="2"/>
<keyword evidence="3" id="KW-0808">Transferase</keyword>
<dbReference type="Proteomes" id="UP000254912">
    <property type="component" value="Unassembled WGS sequence"/>
</dbReference>
<evidence type="ECO:0000256" key="12">
    <source>
        <dbReference type="ARBA" id="ARBA00042531"/>
    </source>
</evidence>
<dbReference type="OrthoDB" id="9810880at2"/>
<evidence type="ECO:0000313" key="15">
    <source>
        <dbReference type="Proteomes" id="UP000254912"/>
    </source>
</evidence>
<evidence type="ECO:0000256" key="6">
    <source>
        <dbReference type="ARBA" id="ARBA00022777"/>
    </source>
</evidence>
<name>A0A288QM22_9LACO</name>
<dbReference type="KEGG" id="wso:WSWS_00569"/>
<dbReference type="Pfam" id="PF08543">
    <property type="entry name" value="Phos_pyr_kin"/>
    <property type="match status" value="1"/>
</dbReference>
<comment type="similarity">
    <text evidence="1">Belongs to the ThiD family.</text>
</comment>
<evidence type="ECO:0000256" key="11">
    <source>
        <dbReference type="ARBA" id="ARBA00042396"/>
    </source>
</evidence>
<evidence type="ECO:0000313" key="14">
    <source>
        <dbReference type="EMBL" id="RDL11780.1"/>
    </source>
</evidence>
<dbReference type="GO" id="GO:0008478">
    <property type="term" value="F:pyridoxal kinase activity"/>
    <property type="evidence" value="ECO:0007669"/>
    <property type="project" value="UniProtKB-EC"/>
</dbReference>
<evidence type="ECO:0000256" key="9">
    <source>
        <dbReference type="ARBA" id="ARBA00042307"/>
    </source>
</evidence>
<dbReference type="GO" id="GO:0005524">
    <property type="term" value="F:ATP binding"/>
    <property type="evidence" value="ECO:0007669"/>
    <property type="project" value="UniProtKB-KW"/>
</dbReference>
<sequence>MPQKILTIAGSDILSGGGLQADLATFNEYGLFGLSVITSIVTVTATDFIVHPIELSLVEQQLASMRMMDDLAGIKVGLVPNVAMMRVIGNFLADFAGKIPIVIDPVMVFKEANSAQLTAIADGIATYLLPYATITTPNLTEAEILTKQSIQRVSDLQRAGRVLQATVMNYVIKGGQRLPGEQAVDLVGVGDQVELITASKLTAPFNNGAGCTFASAIASNLVLQQDMMSAVLDAKAFVHIGIEHGVTLSADFGNVWQAARRFSH</sequence>
<organism evidence="14 15">
    <name type="scientific">Weissella soli</name>
    <dbReference type="NCBI Taxonomy" id="155866"/>
    <lineage>
        <taxon>Bacteria</taxon>
        <taxon>Bacillati</taxon>
        <taxon>Bacillota</taxon>
        <taxon>Bacilli</taxon>
        <taxon>Lactobacillales</taxon>
        <taxon>Lactobacillaceae</taxon>
        <taxon>Weissella</taxon>
    </lineage>
</organism>
<dbReference type="SUPFAM" id="SSF53613">
    <property type="entry name" value="Ribokinase-like"/>
    <property type="match status" value="1"/>
</dbReference>
<proteinExistence type="inferred from homology"/>
<keyword evidence="4" id="KW-0479">Metal-binding</keyword>
<dbReference type="CDD" id="cd01169">
    <property type="entry name" value="HMPP_kinase"/>
    <property type="match status" value="1"/>
</dbReference>
<comment type="caution">
    <text evidence="14">The sequence shown here is derived from an EMBL/GenBank/DDBJ whole genome shotgun (WGS) entry which is preliminary data.</text>
</comment>
<dbReference type="NCBIfam" id="NF009078">
    <property type="entry name" value="PRK12413.1"/>
    <property type="match status" value="1"/>
</dbReference>
<dbReference type="GO" id="GO:0008972">
    <property type="term" value="F:phosphomethylpyrimidine kinase activity"/>
    <property type="evidence" value="ECO:0007669"/>
    <property type="project" value="InterPro"/>
</dbReference>
<evidence type="ECO:0000256" key="8">
    <source>
        <dbReference type="ARBA" id="ARBA00022842"/>
    </source>
</evidence>
<evidence type="ECO:0000256" key="2">
    <source>
        <dbReference type="ARBA" id="ARBA00012104"/>
    </source>
</evidence>
<keyword evidence="7" id="KW-0067">ATP-binding</keyword>
<dbReference type="Gene3D" id="3.40.1190.20">
    <property type="match status" value="1"/>
</dbReference>
<evidence type="ECO:0000256" key="4">
    <source>
        <dbReference type="ARBA" id="ARBA00022723"/>
    </source>
</evidence>
<keyword evidence="8" id="KW-0460">Magnesium</keyword>
<dbReference type="InterPro" id="IPR029056">
    <property type="entry name" value="Ribokinase-like"/>
</dbReference>
<keyword evidence="5" id="KW-0547">Nucleotide-binding</keyword>
<keyword evidence="6 14" id="KW-0418">Kinase</keyword>
<dbReference type="EMBL" id="QRAS01000001">
    <property type="protein sequence ID" value="RDL11780.1"/>
    <property type="molecule type" value="Genomic_DNA"/>
</dbReference>
<gene>
    <name evidence="14" type="ORF">DFP99_0198</name>
</gene>
<dbReference type="PANTHER" id="PTHR20858">
    <property type="entry name" value="PHOSPHOMETHYLPYRIMIDINE KINASE"/>
    <property type="match status" value="1"/>
</dbReference>
<dbReference type="GO" id="GO:0046872">
    <property type="term" value="F:metal ion binding"/>
    <property type="evidence" value="ECO:0007669"/>
    <property type="project" value="UniProtKB-KW"/>
</dbReference>
<dbReference type="AlphaFoldDB" id="A0A288QM22"/>
<evidence type="ECO:0000256" key="3">
    <source>
        <dbReference type="ARBA" id="ARBA00022679"/>
    </source>
</evidence>
<dbReference type="GO" id="GO:0009228">
    <property type="term" value="P:thiamine biosynthetic process"/>
    <property type="evidence" value="ECO:0007669"/>
    <property type="project" value="InterPro"/>
</dbReference>
<evidence type="ECO:0000256" key="1">
    <source>
        <dbReference type="ARBA" id="ARBA00009879"/>
    </source>
</evidence>
<reference evidence="14 15" key="1">
    <citation type="submission" date="2018-07" db="EMBL/GenBank/DDBJ databases">
        <title>Genomic Encyclopedia of Type Strains, Phase III (KMG-III): the genomes of soil and plant-associated and newly described type strains.</title>
        <authorList>
            <person name="Whitman W."/>
        </authorList>
    </citation>
    <scope>NUCLEOTIDE SEQUENCE [LARGE SCALE GENOMIC DNA]</scope>
    <source>
        <strain evidence="14 15">CECT 7031</strain>
    </source>
</reference>
<dbReference type="RefSeq" id="WP_070230807.1">
    <property type="nucleotide sequence ID" value="NZ_BJYO01000002.1"/>
</dbReference>